<dbReference type="Proteomes" id="UP000233551">
    <property type="component" value="Unassembled WGS sequence"/>
</dbReference>
<reference evidence="2 3" key="1">
    <citation type="submission" date="2017-11" db="EMBL/GenBank/DDBJ databases">
        <title>De-novo sequencing of pomegranate (Punica granatum L.) genome.</title>
        <authorList>
            <person name="Akparov Z."/>
            <person name="Amiraslanov A."/>
            <person name="Hajiyeva S."/>
            <person name="Abbasov M."/>
            <person name="Kaur K."/>
            <person name="Hamwieh A."/>
            <person name="Solovyev V."/>
            <person name="Salamov A."/>
            <person name="Braich B."/>
            <person name="Kosarev P."/>
            <person name="Mahmoud A."/>
            <person name="Hajiyev E."/>
            <person name="Babayeva S."/>
            <person name="Izzatullayeva V."/>
            <person name="Mammadov A."/>
            <person name="Mammadov A."/>
            <person name="Sharifova S."/>
            <person name="Ojaghi J."/>
            <person name="Eynullazada K."/>
            <person name="Bayramov B."/>
            <person name="Abdulazimova A."/>
            <person name="Shahmuradov I."/>
        </authorList>
    </citation>
    <scope>NUCLEOTIDE SEQUENCE [LARGE SCALE GENOMIC DNA]</scope>
    <source>
        <strain evidence="3">cv. AG2017</strain>
        <tissue evidence="2">Leaf</tissue>
    </source>
</reference>
<sequence>MAAIRDVRVRVSFFFTILEPYRVRNMFQDFEIGPYPVESWSQNLYSTIGFGYFVQNVPTDSKYILYPCTSLAAIARWGRGARRRAARDVRAAGVIATIDRRRLGDAADGATVLSENGRPIRMELWWIQGKEGEREKLFVSPPFKLKSGLKENWSLERNEDTIAPNKSPEVARDLAWGEDGS</sequence>
<proteinExistence type="predicted"/>
<evidence type="ECO:0000256" key="1">
    <source>
        <dbReference type="SAM" id="MobiDB-lite"/>
    </source>
</evidence>
<dbReference type="EMBL" id="PGOL01000111">
    <property type="protein sequence ID" value="PKI76666.1"/>
    <property type="molecule type" value="Genomic_DNA"/>
</dbReference>
<name>A0A2I0L959_PUNGR</name>
<evidence type="ECO:0000313" key="3">
    <source>
        <dbReference type="Proteomes" id="UP000233551"/>
    </source>
</evidence>
<keyword evidence="3" id="KW-1185">Reference proteome</keyword>
<dbReference type="AlphaFoldDB" id="A0A2I0L959"/>
<organism evidence="2 3">
    <name type="scientific">Punica granatum</name>
    <name type="common">Pomegranate</name>
    <dbReference type="NCBI Taxonomy" id="22663"/>
    <lineage>
        <taxon>Eukaryota</taxon>
        <taxon>Viridiplantae</taxon>
        <taxon>Streptophyta</taxon>
        <taxon>Embryophyta</taxon>
        <taxon>Tracheophyta</taxon>
        <taxon>Spermatophyta</taxon>
        <taxon>Magnoliopsida</taxon>
        <taxon>eudicotyledons</taxon>
        <taxon>Gunneridae</taxon>
        <taxon>Pentapetalae</taxon>
        <taxon>rosids</taxon>
        <taxon>malvids</taxon>
        <taxon>Myrtales</taxon>
        <taxon>Lythraceae</taxon>
        <taxon>Punica</taxon>
    </lineage>
</organism>
<accession>A0A2I0L959</accession>
<protein>
    <submittedName>
        <fullName evidence="2">Uncharacterized protein</fullName>
    </submittedName>
</protein>
<gene>
    <name evidence="2" type="ORF">CRG98_002975</name>
</gene>
<feature type="region of interest" description="Disordered" evidence="1">
    <location>
        <begin position="159"/>
        <end position="181"/>
    </location>
</feature>
<comment type="caution">
    <text evidence="2">The sequence shown here is derived from an EMBL/GenBank/DDBJ whole genome shotgun (WGS) entry which is preliminary data.</text>
</comment>
<evidence type="ECO:0000313" key="2">
    <source>
        <dbReference type="EMBL" id="PKI76666.1"/>
    </source>
</evidence>